<dbReference type="AlphaFoldDB" id="A0A6A7VXM3"/>
<organism evidence="1 2">
    <name type="scientific">Segatella copri</name>
    <dbReference type="NCBI Taxonomy" id="165179"/>
    <lineage>
        <taxon>Bacteria</taxon>
        <taxon>Pseudomonadati</taxon>
        <taxon>Bacteroidota</taxon>
        <taxon>Bacteroidia</taxon>
        <taxon>Bacteroidales</taxon>
        <taxon>Prevotellaceae</taxon>
        <taxon>Segatella</taxon>
    </lineage>
</organism>
<gene>
    <name evidence="1" type="ORF">F7D97_02895</name>
</gene>
<dbReference type="Proteomes" id="UP000406735">
    <property type="component" value="Unassembled WGS sequence"/>
</dbReference>
<comment type="caution">
    <text evidence="1">The sequence shown here is derived from an EMBL/GenBank/DDBJ whole genome shotgun (WGS) entry which is preliminary data.</text>
</comment>
<proteinExistence type="predicted"/>
<dbReference type="GO" id="GO:0016740">
    <property type="term" value="F:transferase activity"/>
    <property type="evidence" value="ECO:0007669"/>
    <property type="project" value="UniProtKB-KW"/>
</dbReference>
<keyword evidence="1" id="KW-0808">Transferase</keyword>
<accession>A0A6A7VXM3</accession>
<dbReference type="EMBL" id="VZCY01000027">
    <property type="protein sequence ID" value="MQN08897.1"/>
    <property type="molecule type" value="Genomic_DNA"/>
</dbReference>
<name>A0A6A7VXM3_9BACT</name>
<protein>
    <submittedName>
        <fullName evidence="1">N-acetyltransferase</fullName>
    </submittedName>
</protein>
<sequence length="53" mass="6240">MNIEKQRLILRSWTENVAESLYNYAKVPAIVPIAGWPPHTSVENKNKKIYWKN</sequence>
<reference evidence="1 2" key="1">
    <citation type="submission" date="2019-09" db="EMBL/GenBank/DDBJ databases">
        <title>Distinct polysaccharide growth profiles of human intestinal Prevotella copri isolates.</title>
        <authorList>
            <person name="Fehlner-Peach H."/>
            <person name="Magnabosco C."/>
            <person name="Raghavan V."/>
            <person name="Scher J.U."/>
            <person name="Tett A."/>
            <person name="Cox L.M."/>
            <person name="Gottsegen C."/>
            <person name="Watters A."/>
            <person name="Wiltshire- Gordon J.D."/>
            <person name="Segata N."/>
            <person name="Bonneau R."/>
            <person name="Littman D.R."/>
        </authorList>
    </citation>
    <scope>NUCLEOTIDE SEQUENCE [LARGE SCALE GENOMIC DNA]</scope>
    <source>
        <strain evidence="2">iK21513</strain>
    </source>
</reference>
<evidence type="ECO:0000313" key="1">
    <source>
        <dbReference type="EMBL" id="MQN08897.1"/>
    </source>
</evidence>
<evidence type="ECO:0000313" key="2">
    <source>
        <dbReference type="Proteomes" id="UP000406735"/>
    </source>
</evidence>